<evidence type="ECO:0000256" key="1">
    <source>
        <dbReference type="SAM" id="MobiDB-lite"/>
    </source>
</evidence>
<organism evidence="2 3">
    <name type="scientific">Nannocystis bainbridge</name>
    <dbReference type="NCBI Taxonomy" id="2995303"/>
    <lineage>
        <taxon>Bacteria</taxon>
        <taxon>Pseudomonadati</taxon>
        <taxon>Myxococcota</taxon>
        <taxon>Polyangia</taxon>
        <taxon>Nannocystales</taxon>
        <taxon>Nannocystaceae</taxon>
        <taxon>Nannocystis</taxon>
    </lineage>
</organism>
<name>A0ABT5E925_9BACT</name>
<accession>A0ABT5E925</accession>
<sequence length="209" mass="22578">MSGARRGLPSSRRPAVGRPSREAVCPRSGARPTASLLRASPRPRRFSSIRPRAGSIRRFSVARNTCPSGYVPSHQDHRGAPRSASSGGLSGGGLVNLARYLGAKYPDQRLGLVSSTLDVTIRFFFGYGEDECTPKTINVPAGEFEAGLVDLRDNYVHEPSGVWSTYLVGGSDAHVWTMSSRFANTHVDGVRFVDWLTDLLAGEARHVGP</sequence>
<protein>
    <submittedName>
        <fullName evidence="2">Uncharacterized protein</fullName>
    </submittedName>
</protein>
<dbReference type="EMBL" id="JAQNDL010000003">
    <property type="protein sequence ID" value="MDC0721261.1"/>
    <property type="molecule type" value="Genomic_DNA"/>
</dbReference>
<feature type="region of interest" description="Disordered" evidence="1">
    <location>
        <begin position="1"/>
        <end position="50"/>
    </location>
</feature>
<comment type="caution">
    <text evidence="2">The sequence shown here is derived from an EMBL/GenBank/DDBJ whole genome shotgun (WGS) entry which is preliminary data.</text>
</comment>
<proteinExistence type="predicted"/>
<gene>
    <name evidence="2" type="ORF">POL25_30420</name>
</gene>
<evidence type="ECO:0000313" key="3">
    <source>
        <dbReference type="Proteomes" id="UP001221686"/>
    </source>
</evidence>
<dbReference type="Proteomes" id="UP001221686">
    <property type="component" value="Unassembled WGS sequence"/>
</dbReference>
<feature type="region of interest" description="Disordered" evidence="1">
    <location>
        <begin position="67"/>
        <end position="89"/>
    </location>
</feature>
<dbReference type="RefSeq" id="WP_272089763.1">
    <property type="nucleotide sequence ID" value="NZ_JAQNDL010000003.1"/>
</dbReference>
<keyword evidence="3" id="KW-1185">Reference proteome</keyword>
<reference evidence="2 3" key="1">
    <citation type="submission" date="2022-11" db="EMBL/GenBank/DDBJ databases">
        <title>Minimal conservation of predation-associated metabolite biosynthetic gene clusters underscores biosynthetic potential of Myxococcota including descriptions for ten novel species: Archangium lansinium sp. nov., Myxococcus landrumus sp. nov., Nannocystis bai.</title>
        <authorList>
            <person name="Ahearne A."/>
            <person name="Stevens C."/>
            <person name="Dowd S."/>
        </authorList>
    </citation>
    <scope>NUCLEOTIDE SEQUENCE [LARGE SCALE GENOMIC DNA]</scope>
    <source>
        <strain evidence="2 3">BB15-2</strain>
    </source>
</reference>
<evidence type="ECO:0000313" key="2">
    <source>
        <dbReference type="EMBL" id="MDC0721261.1"/>
    </source>
</evidence>